<dbReference type="AlphaFoldDB" id="A0A2T6ZBG7"/>
<dbReference type="SUPFAM" id="SSF48403">
    <property type="entry name" value="Ankyrin repeat"/>
    <property type="match status" value="1"/>
</dbReference>
<feature type="compositionally biased region" description="Low complexity" evidence="3">
    <location>
        <begin position="29"/>
        <end position="45"/>
    </location>
</feature>
<dbReference type="Gene3D" id="1.25.40.20">
    <property type="entry name" value="Ankyrin repeat-containing domain"/>
    <property type="match status" value="1"/>
</dbReference>
<dbReference type="PANTHER" id="PTHR24201">
    <property type="entry name" value="ANK_REP_REGION DOMAIN-CONTAINING PROTEIN"/>
    <property type="match status" value="1"/>
</dbReference>
<dbReference type="PANTHER" id="PTHR24201:SF2">
    <property type="entry name" value="ANKYRIN REPEAT DOMAIN-CONTAINING PROTEIN 42"/>
    <property type="match status" value="1"/>
</dbReference>
<dbReference type="InterPro" id="IPR050776">
    <property type="entry name" value="Ank_Repeat/CDKN_Inhibitor"/>
</dbReference>
<gene>
    <name evidence="4" type="ORF">B9Z19DRAFT_1117626</name>
</gene>
<evidence type="ECO:0000256" key="2">
    <source>
        <dbReference type="ARBA" id="ARBA00023043"/>
    </source>
</evidence>
<dbReference type="InterPro" id="IPR036770">
    <property type="entry name" value="Ankyrin_rpt-contain_sf"/>
</dbReference>
<protein>
    <submittedName>
        <fullName evidence="4">Ankyrin repeat-containing domain protein</fullName>
    </submittedName>
</protein>
<keyword evidence="1" id="KW-0677">Repeat</keyword>
<dbReference type="EMBL" id="NESQ01000465">
    <property type="protein sequence ID" value="PUU72786.1"/>
    <property type="molecule type" value="Genomic_DNA"/>
</dbReference>
<dbReference type="GO" id="GO:0005634">
    <property type="term" value="C:nucleus"/>
    <property type="evidence" value="ECO:0007669"/>
    <property type="project" value="TreeGrafter"/>
</dbReference>
<feature type="region of interest" description="Disordered" evidence="3">
    <location>
        <begin position="11"/>
        <end position="89"/>
    </location>
</feature>
<dbReference type="OrthoDB" id="341259at2759"/>
<evidence type="ECO:0000256" key="1">
    <source>
        <dbReference type="ARBA" id="ARBA00022737"/>
    </source>
</evidence>
<evidence type="ECO:0000313" key="4">
    <source>
        <dbReference type="EMBL" id="PUU72786.1"/>
    </source>
</evidence>
<dbReference type="Proteomes" id="UP000244722">
    <property type="component" value="Unassembled WGS sequence"/>
</dbReference>
<keyword evidence="2" id="KW-0040">ANK repeat</keyword>
<dbReference type="SMART" id="SM00248">
    <property type="entry name" value="ANK"/>
    <property type="match status" value="5"/>
</dbReference>
<evidence type="ECO:0000313" key="5">
    <source>
        <dbReference type="Proteomes" id="UP000244722"/>
    </source>
</evidence>
<sequence length="431" mass="47571">MLPYNPYTNSKGLFYPPAMAMRDPSIPTQQMSAQQMSAPQAGAPQVNHPRRSKAVHACPEPPQGPSCEKRHAEMAPGDTSPPGPPVRKKSRLEELDTANKEAGAAGTTNTLKHRMDIQNVPSSVLLKAFEWQVKGENTAVIVRELSNLVLVNKEFRTLFHPELIRESIRHAARTKNHVVLEDLSPKAHTLNFPASTSYEARNASLPPIGAPLHESASVDDPMGVAILLAAGADPNFLDCRHETALHRAAKSAGPLVLVQLVKAGGNLGLRNLHLWTPFDIAIANKNLSVIYSLWRLGQRIDGFNDPTGSSPVHKAIDTDCLATLQLVLAFGPKIDVKDWSGATPLIYTIREGKSPDAVEMIMGCGPNALLKDRAGKTALFYMLVRRDVAVRDLFGRYFCGPEFNEGLRDAQKKWYRRYETTPKEFSFIYHY</sequence>
<organism evidence="4 5">
    <name type="scientific">Tuber borchii</name>
    <name type="common">White truffle</name>
    <dbReference type="NCBI Taxonomy" id="42251"/>
    <lineage>
        <taxon>Eukaryota</taxon>
        <taxon>Fungi</taxon>
        <taxon>Dikarya</taxon>
        <taxon>Ascomycota</taxon>
        <taxon>Pezizomycotina</taxon>
        <taxon>Pezizomycetes</taxon>
        <taxon>Pezizales</taxon>
        <taxon>Tuberaceae</taxon>
        <taxon>Tuber</taxon>
    </lineage>
</organism>
<accession>A0A2T6ZBG7</accession>
<name>A0A2T6ZBG7_TUBBO</name>
<evidence type="ECO:0000256" key="3">
    <source>
        <dbReference type="SAM" id="MobiDB-lite"/>
    </source>
</evidence>
<proteinExistence type="predicted"/>
<dbReference type="InterPro" id="IPR002110">
    <property type="entry name" value="Ankyrin_rpt"/>
</dbReference>
<comment type="caution">
    <text evidence="4">The sequence shown here is derived from an EMBL/GenBank/DDBJ whole genome shotgun (WGS) entry which is preliminary data.</text>
</comment>
<dbReference type="STRING" id="42251.A0A2T6ZBG7"/>
<reference evidence="4 5" key="1">
    <citation type="submission" date="2017-04" db="EMBL/GenBank/DDBJ databases">
        <title>Draft genome sequence of Tuber borchii Vittad., a whitish edible truffle.</title>
        <authorList>
            <consortium name="DOE Joint Genome Institute"/>
            <person name="Murat C."/>
            <person name="Kuo A."/>
            <person name="Barry K.W."/>
            <person name="Clum A."/>
            <person name="Dockter R.B."/>
            <person name="Fauchery L."/>
            <person name="Iotti M."/>
            <person name="Kohler A."/>
            <person name="Labutti K."/>
            <person name="Lindquist E.A."/>
            <person name="Lipzen A."/>
            <person name="Ohm R.A."/>
            <person name="Wang M."/>
            <person name="Grigoriev I.V."/>
            <person name="Zambonelli A."/>
            <person name="Martin F.M."/>
        </authorList>
    </citation>
    <scope>NUCLEOTIDE SEQUENCE [LARGE SCALE GENOMIC DNA]</scope>
    <source>
        <strain evidence="4 5">Tbo3840</strain>
    </source>
</reference>
<keyword evidence="5" id="KW-1185">Reference proteome</keyword>